<feature type="active site" description="Tele-UMP-histidine intermediate" evidence="13">
    <location>
        <position position="166"/>
    </location>
</feature>
<comment type="pathway">
    <text evidence="2 15">Carbohydrate metabolism; galactose metabolism.</text>
</comment>
<evidence type="ECO:0000256" key="12">
    <source>
        <dbReference type="NCBIfam" id="TIGR00209"/>
    </source>
</evidence>
<feature type="binding site" evidence="14">
    <location>
        <position position="49"/>
    </location>
    <ligand>
        <name>Zn(2+)</name>
        <dbReference type="ChEBI" id="CHEBI:29105"/>
    </ligand>
</feature>
<dbReference type="Pfam" id="PF02744">
    <property type="entry name" value="GalP_UDP_tr_C"/>
    <property type="match status" value="1"/>
</dbReference>
<evidence type="ECO:0000256" key="2">
    <source>
        <dbReference type="ARBA" id="ARBA00004947"/>
    </source>
</evidence>
<dbReference type="InterPro" id="IPR001937">
    <property type="entry name" value="GalP_UDPtransf1"/>
</dbReference>
<keyword evidence="6 15" id="KW-0808">Transferase</keyword>
<dbReference type="PROSITE" id="PS00117">
    <property type="entry name" value="GAL_P_UDP_TRANSF_I"/>
    <property type="match status" value="1"/>
</dbReference>
<dbReference type="AlphaFoldDB" id="A0A3E0TM77"/>
<feature type="binding site" evidence="14">
    <location>
        <position position="164"/>
    </location>
    <ligand>
        <name>Zn(2+)</name>
        <dbReference type="ChEBI" id="CHEBI:29105"/>
    </ligand>
</feature>
<accession>A0A3E0TM77</accession>
<feature type="binding site" evidence="14">
    <location>
        <position position="115"/>
    </location>
    <ligand>
        <name>Zn(2+)</name>
        <dbReference type="ChEBI" id="CHEBI:29105"/>
    </ligand>
</feature>
<dbReference type="CDD" id="cd00608">
    <property type="entry name" value="GalT"/>
    <property type="match status" value="1"/>
</dbReference>
<evidence type="ECO:0000259" key="16">
    <source>
        <dbReference type="Pfam" id="PF01087"/>
    </source>
</evidence>
<dbReference type="SUPFAM" id="SSF54197">
    <property type="entry name" value="HIT-like"/>
    <property type="match status" value="2"/>
</dbReference>
<dbReference type="Gene3D" id="3.30.428.10">
    <property type="entry name" value="HIT-like"/>
    <property type="match status" value="2"/>
</dbReference>
<dbReference type="Proteomes" id="UP000256478">
    <property type="component" value="Unassembled WGS sequence"/>
</dbReference>
<keyword evidence="7 15" id="KW-0548">Nucleotidyltransferase</keyword>
<keyword evidence="10 15" id="KW-0299">Galactose metabolism</keyword>
<dbReference type="Pfam" id="PF01087">
    <property type="entry name" value="GalP_UDP_transf"/>
    <property type="match status" value="1"/>
</dbReference>
<feature type="domain" description="Galactose-1-phosphate uridyl transferase N-terminal" evidence="16">
    <location>
        <begin position="6"/>
        <end position="175"/>
    </location>
</feature>
<name>A0A3E0TM77_9GAMM</name>
<evidence type="ECO:0000256" key="13">
    <source>
        <dbReference type="PIRSR" id="PIRSR000808-1"/>
    </source>
</evidence>
<dbReference type="NCBIfam" id="TIGR00209">
    <property type="entry name" value="galT_1"/>
    <property type="match status" value="1"/>
</dbReference>
<dbReference type="GO" id="GO:0005737">
    <property type="term" value="C:cytoplasm"/>
    <property type="evidence" value="ECO:0007669"/>
    <property type="project" value="TreeGrafter"/>
</dbReference>
<evidence type="ECO:0000256" key="8">
    <source>
        <dbReference type="ARBA" id="ARBA00022723"/>
    </source>
</evidence>
<dbReference type="PIRSF" id="PIRSF000808">
    <property type="entry name" value="GalT"/>
    <property type="match status" value="1"/>
</dbReference>
<evidence type="ECO:0000256" key="11">
    <source>
        <dbReference type="ARBA" id="ARBA00023277"/>
    </source>
</evidence>
<organism evidence="18 19">
    <name type="scientific">Thalassotalea euphylliae</name>
    <dbReference type="NCBI Taxonomy" id="1655234"/>
    <lineage>
        <taxon>Bacteria</taxon>
        <taxon>Pseudomonadati</taxon>
        <taxon>Pseudomonadota</taxon>
        <taxon>Gammaproteobacteria</taxon>
        <taxon>Alteromonadales</taxon>
        <taxon>Colwelliaceae</taxon>
        <taxon>Thalassotalea</taxon>
    </lineage>
</organism>
<comment type="caution">
    <text evidence="18">The sequence shown here is derived from an EMBL/GenBank/DDBJ whole genome shotgun (WGS) entry which is preliminary data.</text>
</comment>
<evidence type="ECO:0000256" key="6">
    <source>
        <dbReference type="ARBA" id="ARBA00022679"/>
    </source>
</evidence>
<dbReference type="GO" id="GO:0008270">
    <property type="term" value="F:zinc ion binding"/>
    <property type="evidence" value="ECO:0007669"/>
    <property type="project" value="InterPro"/>
</dbReference>
<keyword evidence="8 14" id="KW-0479">Metal-binding</keyword>
<dbReference type="FunFam" id="3.30.428.10:FF:000002">
    <property type="entry name" value="Galactose-1-phosphate uridylyltransferase"/>
    <property type="match status" value="1"/>
</dbReference>
<dbReference type="InterPro" id="IPR005849">
    <property type="entry name" value="GalP_Utransf_N"/>
</dbReference>
<dbReference type="NCBIfam" id="NF008724">
    <property type="entry name" value="PRK11720.1"/>
    <property type="match status" value="1"/>
</dbReference>
<comment type="similarity">
    <text evidence="3 15">Belongs to the galactose-1-phosphate uridylyltransferase type 1 family.</text>
</comment>
<protein>
    <recommendedName>
        <fullName evidence="5 12">Galactose-1-phosphate uridylyltransferase</fullName>
        <ecNumber evidence="4 12">2.7.7.12</ecNumber>
    </recommendedName>
</protein>
<gene>
    <name evidence="18" type="ORF">DXX93_03050</name>
</gene>
<dbReference type="PANTHER" id="PTHR11943:SF1">
    <property type="entry name" value="GALACTOSE-1-PHOSPHATE URIDYLYLTRANSFERASE"/>
    <property type="match status" value="1"/>
</dbReference>
<comment type="cofactor">
    <cofactor evidence="14">
        <name>Zn(2+)</name>
        <dbReference type="ChEBI" id="CHEBI:29105"/>
    </cofactor>
    <text evidence="14">Binds 1 zinc ion per subunit.</text>
</comment>
<dbReference type="OrthoDB" id="9769064at2"/>
<dbReference type="FunFam" id="3.30.428.10:FF:000001">
    <property type="entry name" value="Galactose-1-phosphate uridylyltransferase"/>
    <property type="match status" value="1"/>
</dbReference>
<keyword evidence="11 15" id="KW-0119">Carbohydrate metabolism</keyword>
<dbReference type="RefSeq" id="WP_116006756.1">
    <property type="nucleotide sequence ID" value="NZ_QUOU01000001.1"/>
</dbReference>
<dbReference type="GO" id="GO:0008108">
    <property type="term" value="F:UDP-glucose:hexose-1-phosphate uridylyltransferase activity"/>
    <property type="evidence" value="ECO:0007669"/>
    <property type="project" value="UniProtKB-UniRule"/>
</dbReference>
<sequence length="351" mass="39604">MSEFEYTHRRKNPLTGDWVLVSPHRNNRPWLGATEQASTESLPSYVEDCPLCPGNNRANDAKNPDYQDTFVFVNDFGALNSQTTKESNGSAADDELFTFEAARGECRVVCFSPDHSKTMPQLSVAELTKVVTTWRENYLELASTYANVHIFENKGEIMGCSQPHPHGQIWAHQHTSSEISKKGSHQAAYYGRHQTPLLANYIDKELADGTRVICSNEHWAAVVPFWAAWPFETLVVARQDIRQFGQVSDEHAVTLARLLKELTTRYDNVFNCSFPYSMGWHSAPTNLADDSHWRLHAHFYPPLLRSATVKKHMVGYEMLAESQRDLSAETAAAILQKASTTHYKQAAQGKD</sequence>
<dbReference type="EMBL" id="QUOU01000001">
    <property type="protein sequence ID" value="REL25626.1"/>
    <property type="molecule type" value="Genomic_DNA"/>
</dbReference>
<dbReference type="GO" id="GO:0033499">
    <property type="term" value="P:galactose catabolic process via UDP-galactose, Leloir pathway"/>
    <property type="evidence" value="ECO:0007669"/>
    <property type="project" value="TreeGrafter"/>
</dbReference>
<dbReference type="InterPro" id="IPR005850">
    <property type="entry name" value="GalP_Utransf_C"/>
</dbReference>
<dbReference type="EC" id="2.7.7.12" evidence="4 12"/>
<evidence type="ECO:0000256" key="9">
    <source>
        <dbReference type="ARBA" id="ARBA00022833"/>
    </source>
</evidence>
<evidence type="ECO:0000256" key="1">
    <source>
        <dbReference type="ARBA" id="ARBA00001107"/>
    </source>
</evidence>
<evidence type="ECO:0000313" key="19">
    <source>
        <dbReference type="Proteomes" id="UP000256478"/>
    </source>
</evidence>
<reference evidence="18 19" key="1">
    <citation type="submission" date="2018-08" db="EMBL/GenBank/DDBJ databases">
        <title>Thalassotalea euphylliae genome.</title>
        <authorList>
            <person name="Summers S."/>
            <person name="Rice S.A."/>
            <person name="Freckelton M.L."/>
            <person name="Nedved B.T."/>
            <person name="Hadfield M.G."/>
        </authorList>
    </citation>
    <scope>NUCLEOTIDE SEQUENCE [LARGE SCALE GENOMIC DNA]</scope>
    <source>
        <strain evidence="18 19">H1</strain>
    </source>
</reference>
<evidence type="ECO:0000256" key="5">
    <source>
        <dbReference type="ARBA" id="ARBA00016340"/>
    </source>
</evidence>
<comment type="catalytic activity">
    <reaction evidence="1 15">
        <text>alpha-D-galactose 1-phosphate + UDP-alpha-D-glucose = alpha-D-glucose 1-phosphate + UDP-alpha-D-galactose</text>
        <dbReference type="Rhea" id="RHEA:13989"/>
        <dbReference type="ChEBI" id="CHEBI:58336"/>
        <dbReference type="ChEBI" id="CHEBI:58601"/>
        <dbReference type="ChEBI" id="CHEBI:58885"/>
        <dbReference type="ChEBI" id="CHEBI:66914"/>
        <dbReference type="EC" id="2.7.7.12"/>
    </reaction>
</comment>
<evidence type="ECO:0000259" key="17">
    <source>
        <dbReference type="Pfam" id="PF02744"/>
    </source>
</evidence>
<dbReference type="UniPathway" id="UPA00214"/>
<evidence type="ECO:0000256" key="7">
    <source>
        <dbReference type="ARBA" id="ARBA00022695"/>
    </source>
</evidence>
<evidence type="ECO:0000256" key="10">
    <source>
        <dbReference type="ARBA" id="ARBA00023144"/>
    </source>
</evidence>
<evidence type="ECO:0000256" key="15">
    <source>
        <dbReference type="RuleBase" id="RU000506"/>
    </source>
</evidence>
<evidence type="ECO:0000256" key="3">
    <source>
        <dbReference type="ARBA" id="ARBA00010951"/>
    </source>
</evidence>
<dbReference type="InterPro" id="IPR019779">
    <property type="entry name" value="GalP_UDPtransf1_His-AS"/>
</dbReference>
<evidence type="ECO:0000256" key="14">
    <source>
        <dbReference type="PIRSR" id="PIRSR000808-3"/>
    </source>
</evidence>
<evidence type="ECO:0000313" key="18">
    <source>
        <dbReference type="EMBL" id="REL25626.1"/>
    </source>
</evidence>
<dbReference type="InterPro" id="IPR036265">
    <property type="entry name" value="HIT-like_sf"/>
</dbReference>
<proteinExistence type="inferred from homology"/>
<feature type="binding site" evidence="14">
    <location>
        <position position="52"/>
    </location>
    <ligand>
        <name>Zn(2+)</name>
        <dbReference type="ChEBI" id="CHEBI:29105"/>
    </ligand>
</feature>
<keyword evidence="9 14" id="KW-0862">Zinc</keyword>
<feature type="domain" description="Galactose-1-phosphate uridyl transferase C-terminal" evidence="17">
    <location>
        <begin position="185"/>
        <end position="346"/>
    </location>
</feature>
<dbReference type="PANTHER" id="PTHR11943">
    <property type="entry name" value="GALACTOSE-1-PHOSPHATE URIDYLYLTRANSFERASE"/>
    <property type="match status" value="1"/>
</dbReference>
<evidence type="ECO:0000256" key="4">
    <source>
        <dbReference type="ARBA" id="ARBA00012384"/>
    </source>
</evidence>